<dbReference type="RefSeq" id="WP_156013472.1">
    <property type="nucleotide sequence ID" value="NZ_CP045484.1"/>
</dbReference>
<dbReference type="InterPro" id="IPR006151">
    <property type="entry name" value="Shikm_DH/Glu-tRNA_Rdtase"/>
</dbReference>
<dbReference type="UniPathway" id="UPA00251">
    <property type="reaction ID" value="UER00316"/>
</dbReference>
<dbReference type="Proteomes" id="UP000427373">
    <property type="component" value="Chromosome"/>
</dbReference>
<feature type="active site" description="Nucleophile" evidence="8 9">
    <location>
        <position position="53"/>
    </location>
</feature>
<feature type="site" description="Important for activity" evidence="8 12">
    <location>
        <position position="98"/>
    </location>
</feature>
<feature type="binding site" evidence="8 10">
    <location>
        <begin position="52"/>
        <end position="55"/>
    </location>
    <ligand>
        <name>substrate</name>
    </ligand>
</feature>
<evidence type="ECO:0000259" key="15">
    <source>
        <dbReference type="Pfam" id="PF05201"/>
    </source>
</evidence>
<dbReference type="Pfam" id="PF01488">
    <property type="entry name" value="Shikimate_DH"/>
    <property type="match status" value="1"/>
</dbReference>
<comment type="similarity">
    <text evidence="2 8">Belongs to the glutamyl-tRNA reductase family.</text>
</comment>
<evidence type="ECO:0000259" key="13">
    <source>
        <dbReference type="Pfam" id="PF00745"/>
    </source>
</evidence>
<dbReference type="HAMAP" id="MF_00087">
    <property type="entry name" value="Glu_tRNA_reductase"/>
    <property type="match status" value="1"/>
</dbReference>
<dbReference type="OrthoDB" id="4562at2157"/>
<comment type="domain">
    <text evidence="8">Possesses an unusual extended V-shaped dimeric structure with each monomer consisting of three distinct domains arranged along a curved 'spinal' alpha-helix. The N-terminal catalytic domain specifically recognizes the glutamate moiety of the substrate. The second domain is the NADPH-binding domain, and the third C-terminal domain is responsible for dimerization.</text>
</comment>
<feature type="domain" description="Glutamyl-tRNA reductase N-terminal" evidence="15">
    <location>
        <begin position="45"/>
        <end position="155"/>
    </location>
</feature>
<reference evidence="17 18" key="1">
    <citation type="submission" date="2019-10" db="EMBL/GenBank/DDBJ databases">
        <title>Genome Sequences from Six Type Strain Members of the Archaeal Family Sulfolobaceae: Acidianus ambivalens, Acidianus infernus, Metallosphaera prunae, Stygiolobus azoricus, Sulfolobus metallicus, and Sulfurisphaera ohwakuensis.</title>
        <authorList>
            <person name="Counts J.A."/>
            <person name="Kelly R.M."/>
        </authorList>
    </citation>
    <scope>NUCLEOTIDE SEQUENCE [LARGE SCALE GENOMIC DNA]</scope>
    <source>
        <strain evidence="17 18">TA-1</strain>
    </source>
</reference>
<evidence type="ECO:0000256" key="6">
    <source>
        <dbReference type="ARBA" id="ARBA00023244"/>
    </source>
</evidence>
<dbReference type="InterPro" id="IPR018214">
    <property type="entry name" value="GluRdtase_CS"/>
</dbReference>
<dbReference type="Gene3D" id="3.40.50.720">
    <property type="entry name" value="NAD(P)-binding Rossmann-like Domain"/>
    <property type="match status" value="1"/>
</dbReference>
<dbReference type="NCBIfam" id="NF000752">
    <property type="entry name" value="PRK00045.4-2"/>
    <property type="match status" value="1"/>
</dbReference>
<reference evidence="16 19" key="2">
    <citation type="submission" date="2020-08" db="EMBL/GenBank/DDBJ databases">
        <title>Genomic Encyclopedia of Type Strains, Phase IV (KMG-IV): sequencing the most valuable type-strain genomes for metagenomic binning, comparative biology and taxonomic classification.</title>
        <authorList>
            <person name="Goeker M."/>
        </authorList>
    </citation>
    <scope>NUCLEOTIDE SEQUENCE [LARGE SCALE GENOMIC DNA]</scope>
    <source>
        <strain evidence="16 19">DSM 12421</strain>
    </source>
</reference>
<dbReference type="PANTHER" id="PTHR43013:SF1">
    <property type="entry name" value="GLUTAMYL-TRNA REDUCTASE"/>
    <property type="match status" value="1"/>
</dbReference>
<dbReference type="InterPro" id="IPR000343">
    <property type="entry name" value="4pyrrol_synth_GluRdtase"/>
</dbReference>
<dbReference type="SUPFAM" id="SSF69742">
    <property type="entry name" value="Glutamyl tRNA-reductase catalytic, N-terminal domain"/>
    <property type="match status" value="1"/>
</dbReference>
<gene>
    <name evidence="8" type="primary">hemA</name>
    <name evidence="17" type="ORF">D1869_00575</name>
    <name evidence="16" type="ORF">HNQ62_000985</name>
</gene>
<feature type="binding site" evidence="8 10">
    <location>
        <position position="108"/>
    </location>
    <ligand>
        <name>substrate</name>
    </ligand>
</feature>
<feature type="binding site" evidence="8 10">
    <location>
        <begin position="113"/>
        <end position="115"/>
    </location>
    <ligand>
        <name>substrate</name>
    </ligand>
</feature>
<evidence type="ECO:0000256" key="11">
    <source>
        <dbReference type="PIRSR" id="PIRSR000445-3"/>
    </source>
</evidence>
<organism evidence="17 18">
    <name type="scientific">Sulfurisphaera ohwakuensis</name>
    <dbReference type="NCBI Taxonomy" id="69656"/>
    <lineage>
        <taxon>Archaea</taxon>
        <taxon>Thermoproteota</taxon>
        <taxon>Thermoprotei</taxon>
        <taxon>Sulfolobales</taxon>
        <taxon>Sulfolobaceae</taxon>
        <taxon>Sulfurisphaera</taxon>
    </lineage>
</organism>
<evidence type="ECO:0000313" key="17">
    <source>
        <dbReference type="EMBL" id="QGR15850.1"/>
    </source>
</evidence>
<sequence>MSDEFIDINNYIAIVYTYKTVGISKLYEHYVKDQELLLLKGLIKGEISVLQTCNRAETYLYTYNKEEFKDFLQKLDEIHGKQISKDAMILKGEDAVKHLFEVSSGLDSLAIGEYEILRQLKESIEKSKKLGLSSEKLEFLFKNAIKVGRKIRQQTEISKGKTGIYALAVEYAKHVSNNNIGNVKIAIVGAGEIGNKLALMLKNEGAQNVTIFNRTYEKALEVANKYGFKAEPLDFDKINNYDIVFVAIYYDKKINLPNPKLVIDLSVPQIVLGNNVITLENLRSISEKIMETKILSLQKAEELIHIEIENFKNEIIKYNQNRLISKFMKRIEDIREAEINRAYAEILKHANDKEEIKNIIDKMTNSMLKKIFSPLFETVRKNEDMANYINNIFEILSNGNISNSKTEETKEK</sequence>
<dbReference type="PIRSF" id="PIRSF000445">
    <property type="entry name" value="4pyrrol_synth_GluRdtase"/>
    <property type="match status" value="1"/>
</dbReference>
<evidence type="ECO:0000256" key="5">
    <source>
        <dbReference type="ARBA" id="ARBA00023002"/>
    </source>
</evidence>
<protein>
    <recommendedName>
        <fullName evidence="3 8">Glutamyl-tRNA reductase</fullName>
        <shortName evidence="8">GluTR</shortName>
        <ecNumber evidence="3 8">1.2.1.70</ecNumber>
    </recommendedName>
</protein>
<evidence type="ECO:0000313" key="16">
    <source>
        <dbReference type="EMBL" id="MBB5253243.1"/>
    </source>
</evidence>
<evidence type="ECO:0000256" key="9">
    <source>
        <dbReference type="PIRSR" id="PIRSR000445-1"/>
    </source>
</evidence>
<dbReference type="GO" id="GO:0008883">
    <property type="term" value="F:glutamyl-tRNA reductase activity"/>
    <property type="evidence" value="ECO:0007669"/>
    <property type="project" value="UniProtKB-UniRule"/>
</dbReference>
<dbReference type="Proteomes" id="UP000582213">
    <property type="component" value="Unassembled WGS sequence"/>
</dbReference>
<dbReference type="GO" id="GO:0019353">
    <property type="term" value="P:protoporphyrinogen IX biosynthetic process from glutamate"/>
    <property type="evidence" value="ECO:0007669"/>
    <property type="project" value="TreeGrafter"/>
</dbReference>
<dbReference type="EMBL" id="CP045484">
    <property type="protein sequence ID" value="QGR15850.1"/>
    <property type="molecule type" value="Genomic_DNA"/>
</dbReference>
<evidence type="ECO:0000256" key="12">
    <source>
        <dbReference type="PIRSR" id="PIRSR000445-4"/>
    </source>
</evidence>
<dbReference type="InterPro" id="IPR036291">
    <property type="entry name" value="NAD(P)-bd_dom_sf"/>
</dbReference>
<dbReference type="EMBL" id="JACHFY010000003">
    <property type="protein sequence ID" value="MBB5253243.1"/>
    <property type="molecule type" value="Genomic_DNA"/>
</dbReference>
<keyword evidence="5 8" id="KW-0560">Oxidoreductase</keyword>
<dbReference type="EC" id="1.2.1.70" evidence="3 8"/>
<accession>A0A650CDD2</accession>
<comment type="function">
    <text evidence="8">Catalyzes the NADPH-dependent reduction of glutamyl-tRNA(Glu) to glutamate 1-semialdehyde (GSA).</text>
</comment>
<dbReference type="GO" id="GO:0050661">
    <property type="term" value="F:NADP binding"/>
    <property type="evidence" value="ECO:0007669"/>
    <property type="project" value="InterPro"/>
</dbReference>
<dbReference type="InterPro" id="IPR036453">
    <property type="entry name" value="GluRdtase_dimer_dom_sf"/>
</dbReference>
<dbReference type="PANTHER" id="PTHR43013">
    <property type="entry name" value="GLUTAMYL-TRNA REDUCTASE"/>
    <property type="match status" value="1"/>
</dbReference>
<evidence type="ECO:0000256" key="8">
    <source>
        <dbReference type="HAMAP-Rule" id="MF_00087"/>
    </source>
</evidence>
<name>A0A650CDD2_SULOH</name>
<evidence type="ECO:0000259" key="14">
    <source>
        <dbReference type="Pfam" id="PF01488"/>
    </source>
</evidence>
<keyword evidence="6 8" id="KW-0627">Porphyrin biosynthesis</keyword>
<comment type="subunit">
    <text evidence="8">Homodimer.</text>
</comment>
<evidence type="ECO:0000256" key="10">
    <source>
        <dbReference type="PIRSR" id="PIRSR000445-2"/>
    </source>
</evidence>
<dbReference type="CDD" id="cd05213">
    <property type="entry name" value="NAD_bind_Glutamyl_tRNA_reduct"/>
    <property type="match status" value="1"/>
</dbReference>
<keyword evidence="18" id="KW-1185">Reference proteome</keyword>
<feature type="domain" description="Tetrapyrrole biosynthesis glutamyl-tRNA reductase dimerisation" evidence="13">
    <location>
        <begin position="299"/>
        <end position="394"/>
    </location>
</feature>
<dbReference type="InterPro" id="IPR015895">
    <property type="entry name" value="4pyrrol_synth_GluRdtase_N"/>
</dbReference>
<evidence type="ECO:0000256" key="4">
    <source>
        <dbReference type="ARBA" id="ARBA00022857"/>
    </source>
</evidence>
<dbReference type="AlphaFoldDB" id="A0A650CDD2"/>
<evidence type="ECO:0000256" key="1">
    <source>
        <dbReference type="ARBA" id="ARBA00005059"/>
    </source>
</evidence>
<evidence type="ECO:0000256" key="2">
    <source>
        <dbReference type="ARBA" id="ARBA00005916"/>
    </source>
</evidence>
<comment type="pathway">
    <text evidence="1 8">Porphyrin-containing compound metabolism; protoporphyrin-IX biosynthesis; 5-aminolevulinate from L-glutamyl-tRNA(Glu): step 1/2.</text>
</comment>
<proteinExistence type="inferred from homology"/>
<evidence type="ECO:0000256" key="7">
    <source>
        <dbReference type="ARBA" id="ARBA00047464"/>
    </source>
</evidence>
<dbReference type="Pfam" id="PF05201">
    <property type="entry name" value="GlutR_N"/>
    <property type="match status" value="1"/>
</dbReference>
<dbReference type="Gene3D" id="3.30.460.30">
    <property type="entry name" value="Glutamyl-tRNA reductase, N-terminal domain"/>
    <property type="match status" value="1"/>
</dbReference>
<dbReference type="InterPro" id="IPR015896">
    <property type="entry name" value="4pyrrol_synth_GluRdtase_dimer"/>
</dbReference>
<comment type="catalytic activity">
    <reaction evidence="7 8">
        <text>(S)-4-amino-5-oxopentanoate + tRNA(Glu) + NADP(+) = L-glutamyl-tRNA(Glu) + NADPH + H(+)</text>
        <dbReference type="Rhea" id="RHEA:12344"/>
        <dbReference type="Rhea" id="RHEA-COMP:9663"/>
        <dbReference type="Rhea" id="RHEA-COMP:9680"/>
        <dbReference type="ChEBI" id="CHEBI:15378"/>
        <dbReference type="ChEBI" id="CHEBI:57501"/>
        <dbReference type="ChEBI" id="CHEBI:57783"/>
        <dbReference type="ChEBI" id="CHEBI:58349"/>
        <dbReference type="ChEBI" id="CHEBI:78442"/>
        <dbReference type="ChEBI" id="CHEBI:78520"/>
        <dbReference type="EC" id="1.2.1.70"/>
    </reaction>
</comment>
<keyword evidence="4 8" id="KW-0521">NADP</keyword>
<dbReference type="PROSITE" id="PS00747">
    <property type="entry name" value="GLUTR"/>
    <property type="match status" value="1"/>
</dbReference>
<dbReference type="SUPFAM" id="SSF69075">
    <property type="entry name" value="Glutamyl tRNA-reductase dimerization domain"/>
    <property type="match status" value="1"/>
</dbReference>
<dbReference type="Pfam" id="PF00745">
    <property type="entry name" value="GlutR_dimer"/>
    <property type="match status" value="1"/>
</dbReference>
<dbReference type="KEGG" id="soh:D1869_00575"/>
<feature type="binding site" evidence="8 10">
    <location>
        <position position="119"/>
    </location>
    <ligand>
        <name>substrate</name>
    </ligand>
</feature>
<feature type="domain" description="Quinate/shikimate 5-dehydrogenase/glutamyl-tRNA reductase" evidence="14">
    <location>
        <begin position="174"/>
        <end position="268"/>
    </location>
</feature>
<dbReference type="GeneID" id="42799697"/>
<feature type="binding site" evidence="8 11">
    <location>
        <begin position="189"/>
        <end position="194"/>
    </location>
    <ligand>
        <name>NADP(+)</name>
        <dbReference type="ChEBI" id="CHEBI:58349"/>
    </ligand>
</feature>
<evidence type="ECO:0000256" key="3">
    <source>
        <dbReference type="ARBA" id="ARBA00012970"/>
    </source>
</evidence>
<dbReference type="InterPro" id="IPR036343">
    <property type="entry name" value="GluRdtase_N_sf"/>
</dbReference>
<dbReference type="SUPFAM" id="SSF51735">
    <property type="entry name" value="NAD(P)-binding Rossmann-fold domains"/>
    <property type="match status" value="1"/>
</dbReference>
<comment type="miscellaneous">
    <text evidence="8">During catalysis, the active site Cys acts as a nucleophile attacking the alpha-carbonyl group of tRNA-bound glutamate with the formation of a thioester intermediate between enzyme and glutamate, and the concomitant release of tRNA(Glu). The thioester intermediate is finally reduced by direct hydride transfer from NADPH, to form the product GSA.</text>
</comment>
<evidence type="ECO:0000313" key="18">
    <source>
        <dbReference type="Proteomes" id="UP000427373"/>
    </source>
</evidence>
<evidence type="ECO:0000313" key="19">
    <source>
        <dbReference type="Proteomes" id="UP000582213"/>
    </source>
</evidence>